<dbReference type="Gene3D" id="1.10.530.10">
    <property type="match status" value="1"/>
</dbReference>
<dbReference type="OrthoDB" id="1143238at2"/>
<sequence length="225" mass="25130">MRRVFTKILAVPVFIGIFLLSGFSNKDEAIIASVTTDNLPEYYSVKSKDSLLMDEVIYPVLKKSYLGFKEAIAFKESGGDYEVINQFGYLGKYQFGRGTLQLIGIYDTKDFLNNPPLQEAAFYANASRNKWILRKDIKRYVGKNISGVKITESGILAAAHLAGPGSVKKFLRSGGTEVFSDAFGTSIKYYLKRFQGYDTSFVEPNRKAKAVAPKLNSYFTALSEK</sequence>
<dbReference type="Proteomes" id="UP000184225">
    <property type="component" value="Unassembled WGS sequence"/>
</dbReference>
<reference evidence="1 2" key="1">
    <citation type="submission" date="2016-11" db="EMBL/GenBank/DDBJ databases">
        <authorList>
            <person name="Jaros S."/>
            <person name="Januszkiewicz K."/>
            <person name="Wedrychowicz H."/>
        </authorList>
    </citation>
    <scope>NUCLEOTIDE SEQUENCE [LARGE SCALE GENOMIC DNA]</scope>
    <source>
        <strain evidence="1 2">DSM 21425</strain>
    </source>
</reference>
<name>A0A1M6FHC3_9FLAO</name>
<dbReference type="AlphaFoldDB" id="A0A1M6FHC3"/>
<accession>A0A1M6FHC3</accession>
<protein>
    <recommendedName>
        <fullName evidence="3">Peptidoglycan-binding protein LysM</fullName>
    </recommendedName>
</protein>
<proteinExistence type="predicted"/>
<gene>
    <name evidence="1" type="ORF">SAMN04488096_106141</name>
</gene>
<dbReference type="InterPro" id="IPR023346">
    <property type="entry name" value="Lysozyme-like_dom_sf"/>
</dbReference>
<keyword evidence="2" id="KW-1185">Reference proteome</keyword>
<evidence type="ECO:0000313" key="2">
    <source>
        <dbReference type="Proteomes" id="UP000184225"/>
    </source>
</evidence>
<evidence type="ECO:0000313" key="1">
    <source>
        <dbReference type="EMBL" id="SHI97036.1"/>
    </source>
</evidence>
<dbReference type="SUPFAM" id="SSF53955">
    <property type="entry name" value="Lysozyme-like"/>
    <property type="match status" value="1"/>
</dbReference>
<dbReference type="STRING" id="579105.SAMN04488096_106141"/>
<evidence type="ECO:0008006" key="3">
    <source>
        <dbReference type="Google" id="ProtNLM"/>
    </source>
</evidence>
<dbReference type="RefSeq" id="WP_084112919.1">
    <property type="nucleotide sequence ID" value="NZ_FQYY01000006.1"/>
</dbReference>
<dbReference type="EMBL" id="FQYY01000006">
    <property type="protein sequence ID" value="SHI97036.1"/>
    <property type="molecule type" value="Genomic_DNA"/>
</dbReference>
<organism evidence="1 2">
    <name type="scientific">Mesonia phycicola</name>
    <dbReference type="NCBI Taxonomy" id="579105"/>
    <lineage>
        <taxon>Bacteria</taxon>
        <taxon>Pseudomonadati</taxon>
        <taxon>Bacteroidota</taxon>
        <taxon>Flavobacteriia</taxon>
        <taxon>Flavobacteriales</taxon>
        <taxon>Flavobacteriaceae</taxon>
        <taxon>Mesonia</taxon>
    </lineage>
</organism>